<dbReference type="EMBL" id="LSBI01000016">
    <property type="protein sequence ID" value="OAQ75819.1"/>
    <property type="molecule type" value="Genomic_DNA"/>
</dbReference>
<comment type="caution">
    <text evidence="3">The sequence shown here is derived from an EMBL/GenBank/DDBJ whole genome shotgun (WGS) entry which is preliminary data.</text>
</comment>
<evidence type="ECO:0000313" key="2">
    <source>
        <dbReference type="EMBL" id="OAQ75819.1"/>
    </source>
</evidence>
<sequence length="148" mass="16140">MNVRPAAPPPPTDCQPLWSAFPIIINLSTSPHIASHRIASHHTPLRLISQEPSPALPAHVPTSDSPRLTARLKAAATHLPSPHARHTHVSCCAASPTYRGPRHDPSSKHIVVPERLDRGKLRRHHPRSARTAIYSSPSRRVQAAVSAK</sequence>
<evidence type="ECO:0000256" key="1">
    <source>
        <dbReference type="SAM" id="MobiDB-lite"/>
    </source>
</evidence>
<organism evidence="3 4">
    <name type="scientific">Purpureocillium lilacinum</name>
    <name type="common">Paecilomyces lilacinus</name>
    <dbReference type="NCBI Taxonomy" id="33203"/>
    <lineage>
        <taxon>Eukaryota</taxon>
        <taxon>Fungi</taxon>
        <taxon>Dikarya</taxon>
        <taxon>Ascomycota</taxon>
        <taxon>Pezizomycotina</taxon>
        <taxon>Sordariomycetes</taxon>
        <taxon>Hypocreomycetidae</taxon>
        <taxon>Hypocreales</taxon>
        <taxon>Ophiocordycipitaceae</taxon>
        <taxon>Purpureocillium</taxon>
    </lineage>
</organism>
<evidence type="ECO:0000313" key="3">
    <source>
        <dbReference type="EMBL" id="OAQ80526.1"/>
    </source>
</evidence>
<proteinExistence type="predicted"/>
<feature type="region of interest" description="Disordered" evidence="1">
    <location>
        <begin position="117"/>
        <end position="148"/>
    </location>
</feature>
<accession>A0A179GRF1</accession>
<reference evidence="3 4" key="1">
    <citation type="submission" date="2016-01" db="EMBL/GenBank/DDBJ databases">
        <title>Biosynthesis of antibiotic leucinostatins and their inhibition on Phytophthora in bio-control Purpureocillium lilacinum.</title>
        <authorList>
            <person name="Wang G."/>
            <person name="Liu Z."/>
            <person name="Lin R."/>
            <person name="Li E."/>
            <person name="Mao Z."/>
            <person name="Ling J."/>
            <person name="Yin W."/>
            <person name="Xie B."/>
        </authorList>
    </citation>
    <scope>NUCLEOTIDE SEQUENCE [LARGE SCALE GENOMIC DNA]</scope>
    <source>
        <strain evidence="3">PLBJ-1</strain>
        <strain evidence="2">PLFJ-1</strain>
    </source>
</reference>
<dbReference type="Proteomes" id="UP000078240">
    <property type="component" value="Unassembled WGS sequence"/>
</dbReference>
<dbReference type="EMBL" id="LSBH01000004">
    <property type="protein sequence ID" value="OAQ80526.1"/>
    <property type="molecule type" value="Genomic_DNA"/>
</dbReference>
<protein>
    <submittedName>
        <fullName evidence="3">Uncharacterized protein</fullName>
    </submittedName>
</protein>
<name>A0A179GRF1_PURLI</name>
<dbReference type="Proteomes" id="UP000078340">
    <property type="component" value="Unassembled WGS sequence"/>
</dbReference>
<evidence type="ECO:0000313" key="4">
    <source>
        <dbReference type="Proteomes" id="UP000078240"/>
    </source>
</evidence>
<dbReference type="AlphaFoldDB" id="A0A179GRF1"/>
<gene>
    <name evidence="3" type="ORF">VFPBJ_06111</name>
    <name evidence="2" type="ORF">VFPFJ_10809</name>
</gene>